<protein>
    <recommendedName>
        <fullName evidence="5">Phytocyanin domain-containing protein</fullName>
    </recommendedName>
</protein>
<comment type="caution">
    <text evidence="3">The sequence shown here is derived from an EMBL/GenBank/DDBJ whole genome shotgun (WGS) entry which is preliminary data.</text>
</comment>
<name>A0A4S4LGX8_9AGAM</name>
<feature type="transmembrane region" description="Helical" evidence="2">
    <location>
        <begin position="276"/>
        <end position="294"/>
    </location>
</feature>
<keyword evidence="2" id="KW-1133">Transmembrane helix</keyword>
<feature type="compositionally biased region" description="Low complexity" evidence="1">
    <location>
        <begin position="242"/>
        <end position="272"/>
    </location>
</feature>
<evidence type="ECO:0000313" key="4">
    <source>
        <dbReference type="Proteomes" id="UP000308199"/>
    </source>
</evidence>
<dbReference type="AlphaFoldDB" id="A0A4S4LGX8"/>
<dbReference type="EMBL" id="SGPK01000034">
    <property type="protein sequence ID" value="THH10518.1"/>
    <property type="molecule type" value="Genomic_DNA"/>
</dbReference>
<feature type="transmembrane region" description="Helical" evidence="2">
    <location>
        <begin position="55"/>
        <end position="73"/>
    </location>
</feature>
<gene>
    <name evidence="3" type="ORF">EW145_g1276</name>
</gene>
<dbReference type="Gene3D" id="2.60.40.420">
    <property type="entry name" value="Cupredoxins - blue copper proteins"/>
    <property type="match status" value="1"/>
</dbReference>
<dbReference type="OrthoDB" id="1921208at2759"/>
<keyword evidence="2" id="KW-0472">Membrane</keyword>
<sequence length="295" mass="29764">MEFCLAESAALTRIIILTSQCGPAASLLRKHAASIGCICAIFSLRAAHSVSARRINVSYVCLCLVILLNAPYSPPQLDVLFVNEFKMIYAAFALAVFPALAAAQTVHTINVGQGGFSYSPDTITASNGDIVNFVFDVAGHSVTQSTLANPCTPLDGGFNSGFVTATGASWNLTISDASNPIWFFCAQTVPAVHCEAGMVGAINPPSQDSFSSFLQAAEATKVTPSITAVQLSGSGAAATASPGTAGAVGSGASSTSSSSSSTSSPSTTSNAAQKSSMGLTGLGGALLALFGAALF</sequence>
<dbReference type="CDD" id="cd00920">
    <property type="entry name" value="Cupredoxin"/>
    <property type="match status" value="1"/>
</dbReference>
<feature type="transmembrane region" description="Helical" evidence="2">
    <location>
        <begin position="85"/>
        <end position="103"/>
    </location>
</feature>
<dbReference type="InterPro" id="IPR052953">
    <property type="entry name" value="Ser-rich/MCO-related"/>
</dbReference>
<accession>A0A4S4LGX8</accession>
<dbReference type="PANTHER" id="PTHR34883:SF15">
    <property type="entry name" value="EXTRACELLULAR SERINE-RICH PROTEIN"/>
    <property type="match status" value="1"/>
</dbReference>
<dbReference type="Proteomes" id="UP000308199">
    <property type="component" value="Unassembled WGS sequence"/>
</dbReference>
<organism evidence="3 4">
    <name type="scientific">Phellinidium pouzarii</name>
    <dbReference type="NCBI Taxonomy" id="167371"/>
    <lineage>
        <taxon>Eukaryota</taxon>
        <taxon>Fungi</taxon>
        <taxon>Dikarya</taxon>
        <taxon>Basidiomycota</taxon>
        <taxon>Agaricomycotina</taxon>
        <taxon>Agaricomycetes</taxon>
        <taxon>Hymenochaetales</taxon>
        <taxon>Hymenochaetaceae</taxon>
        <taxon>Phellinidium</taxon>
    </lineage>
</organism>
<evidence type="ECO:0000256" key="2">
    <source>
        <dbReference type="SAM" id="Phobius"/>
    </source>
</evidence>
<dbReference type="SUPFAM" id="SSF49503">
    <property type="entry name" value="Cupredoxins"/>
    <property type="match status" value="1"/>
</dbReference>
<feature type="region of interest" description="Disordered" evidence="1">
    <location>
        <begin position="242"/>
        <end position="274"/>
    </location>
</feature>
<evidence type="ECO:0000313" key="3">
    <source>
        <dbReference type="EMBL" id="THH10518.1"/>
    </source>
</evidence>
<reference evidence="3 4" key="1">
    <citation type="submission" date="2019-02" db="EMBL/GenBank/DDBJ databases">
        <title>Genome sequencing of the rare red list fungi Phellinidium pouzarii.</title>
        <authorList>
            <person name="Buettner E."/>
            <person name="Kellner H."/>
        </authorList>
    </citation>
    <scope>NUCLEOTIDE SEQUENCE [LARGE SCALE GENOMIC DNA]</scope>
    <source>
        <strain evidence="3 4">DSM 108285</strain>
    </source>
</reference>
<proteinExistence type="predicted"/>
<evidence type="ECO:0000256" key="1">
    <source>
        <dbReference type="SAM" id="MobiDB-lite"/>
    </source>
</evidence>
<dbReference type="InterPro" id="IPR008972">
    <property type="entry name" value="Cupredoxin"/>
</dbReference>
<keyword evidence="2" id="KW-0812">Transmembrane</keyword>
<evidence type="ECO:0008006" key="5">
    <source>
        <dbReference type="Google" id="ProtNLM"/>
    </source>
</evidence>
<dbReference type="PANTHER" id="PTHR34883">
    <property type="entry name" value="SERINE-RICH PROTEIN, PUTATIVE-RELATED-RELATED"/>
    <property type="match status" value="1"/>
</dbReference>
<keyword evidence="4" id="KW-1185">Reference proteome</keyword>